<evidence type="ECO:0000256" key="1">
    <source>
        <dbReference type="SAM" id="MobiDB-lite"/>
    </source>
</evidence>
<keyword evidence="3" id="KW-1185">Reference proteome</keyword>
<dbReference type="AlphaFoldDB" id="A0AAD2FKU8"/>
<evidence type="ECO:0000313" key="2">
    <source>
        <dbReference type="EMBL" id="CAJ1938566.1"/>
    </source>
</evidence>
<accession>A0AAD2FKU8</accession>
<feature type="compositionally biased region" description="Polar residues" evidence="1">
    <location>
        <begin position="62"/>
        <end position="72"/>
    </location>
</feature>
<dbReference type="EMBL" id="CAKOGP040000735">
    <property type="protein sequence ID" value="CAJ1938566.1"/>
    <property type="molecule type" value="Genomic_DNA"/>
</dbReference>
<organism evidence="2 3">
    <name type="scientific">Cylindrotheca closterium</name>
    <dbReference type="NCBI Taxonomy" id="2856"/>
    <lineage>
        <taxon>Eukaryota</taxon>
        <taxon>Sar</taxon>
        <taxon>Stramenopiles</taxon>
        <taxon>Ochrophyta</taxon>
        <taxon>Bacillariophyta</taxon>
        <taxon>Bacillariophyceae</taxon>
        <taxon>Bacillariophycidae</taxon>
        <taxon>Bacillariales</taxon>
        <taxon>Bacillariaceae</taxon>
        <taxon>Cylindrotheca</taxon>
    </lineage>
</organism>
<name>A0AAD2FKU8_9STRA</name>
<sequence length="116" mass="13098">MKKSADPVHDFLDFWEAIQKVFAMKQGTNKNLMHFKEQFLRQAEVLQDLYGVACNRIPMQLQSNKNNSSDAGSSDKLLHGSGLLSKYNPQSTRYIEDSHGCAQKSGSDPLPRKRPT</sequence>
<proteinExistence type="predicted"/>
<dbReference type="Proteomes" id="UP001295423">
    <property type="component" value="Unassembled WGS sequence"/>
</dbReference>
<gene>
    <name evidence="2" type="ORF">CYCCA115_LOCUS6182</name>
</gene>
<reference evidence="2" key="1">
    <citation type="submission" date="2023-08" db="EMBL/GenBank/DDBJ databases">
        <authorList>
            <person name="Audoor S."/>
            <person name="Bilcke G."/>
        </authorList>
    </citation>
    <scope>NUCLEOTIDE SEQUENCE</scope>
</reference>
<protein>
    <submittedName>
        <fullName evidence="2">Uncharacterized protein</fullName>
    </submittedName>
</protein>
<evidence type="ECO:0000313" key="3">
    <source>
        <dbReference type="Proteomes" id="UP001295423"/>
    </source>
</evidence>
<feature type="region of interest" description="Disordered" evidence="1">
    <location>
        <begin position="62"/>
        <end position="116"/>
    </location>
</feature>
<comment type="caution">
    <text evidence="2">The sequence shown here is derived from an EMBL/GenBank/DDBJ whole genome shotgun (WGS) entry which is preliminary data.</text>
</comment>